<reference evidence="1" key="1">
    <citation type="journal article" date="2012" name="PLoS Negl. Trop. Dis.">
        <title>A systematically improved high quality genome and transcriptome of the human blood fluke Schistosoma mansoni.</title>
        <authorList>
            <person name="Protasio A.V."/>
            <person name="Tsai I.J."/>
            <person name="Babbage A."/>
            <person name="Nichol S."/>
            <person name="Hunt M."/>
            <person name="Aslett M.A."/>
            <person name="De Silva N."/>
            <person name="Velarde G.S."/>
            <person name="Anderson T.J."/>
            <person name="Clark R.C."/>
            <person name="Davidson C."/>
            <person name="Dillon G.P."/>
            <person name="Holroyd N.E."/>
            <person name="LoVerde P.T."/>
            <person name="Lloyd C."/>
            <person name="McQuillan J."/>
            <person name="Oliveira G."/>
            <person name="Otto T.D."/>
            <person name="Parker-Manuel S.J."/>
            <person name="Quail M.A."/>
            <person name="Wilson R.A."/>
            <person name="Zerlotini A."/>
            <person name="Dunne D.W."/>
            <person name="Berriman M."/>
        </authorList>
    </citation>
    <scope>NUCLEOTIDE SEQUENCE [LARGE SCALE GENOMIC DNA]</scope>
    <source>
        <strain evidence="1">Puerto Rican</strain>
    </source>
</reference>
<reference evidence="2" key="2">
    <citation type="submission" date="2019-11" db="UniProtKB">
        <authorList>
            <consortium name="WormBaseParasite"/>
        </authorList>
    </citation>
    <scope>IDENTIFICATION</scope>
    <source>
        <strain evidence="2">Puerto Rican</strain>
    </source>
</reference>
<dbReference type="Proteomes" id="UP000008854">
    <property type="component" value="Unassembled WGS sequence"/>
</dbReference>
<organism evidence="1 2">
    <name type="scientific">Schistosoma mansoni</name>
    <name type="common">Blood fluke</name>
    <dbReference type="NCBI Taxonomy" id="6183"/>
    <lineage>
        <taxon>Eukaryota</taxon>
        <taxon>Metazoa</taxon>
        <taxon>Spiralia</taxon>
        <taxon>Lophotrochozoa</taxon>
        <taxon>Platyhelminthes</taxon>
        <taxon>Trematoda</taxon>
        <taxon>Digenea</taxon>
        <taxon>Strigeidida</taxon>
        <taxon>Schistosomatoidea</taxon>
        <taxon>Schistosomatidae</taxon>
        <taxon>Schistosoma</taxon>
    </lineage>
</organism>
<proteinExistence type="predicted"/>
<keyword evidence="1" id="KW-1185">Reference proteome</keyword>
<dbReference type="AlphaFoldDB" id="A0A5K4F8C2"/>
<sequence>MSSCSSSQSFFRSHCSIVNKSILSKLTKQFSSLHNLQKVYTSSQINSRFRFKILYSICLYSSNKLM</sequence>
<evidence type="ECO:0000313" key="1">
    <source>
        <dbReference type="Proteomes" id="UP000008854"/>
    </source>
</evidence>
<accession>A0A5K4F8C2</accession>
<evidence type="ECO:0000313" key="2">
    <source>
        <dbReference type="WBParaSite" id="Smp_324120.1"/>
    </source>
</evidence>
<dbReference type="WBParaSite" id="Smp_324120.1">
    <property type="protein sequence ID" value="Smp_324120.1"/>
    <property type="gene ID" value="Smp_324120"/>
</dbReference>
<protein>
    <submittedName>
        <fullName evidence="2">Ovule protein</fullName>
    </submittedName>
</protein>
<dbReference type="InParanoid" id="A0A5K4F8C2"/>
<name>A0A5K4F8C2_SCHMA</name>